<feature type="transmembrane region" description="Helical" evidence="1">
    <location>
        <begin position="107"/>
        <end position="126"/>
    </location>
</feature>
<evidence type="ECO:0000313" key="3">
    <source>
        <dbReference type="Proteomes" id="UP001595607"/>
    </source>
</evidence>
<sequence length="153" mass="17113">MIDIALSALSVCLSVILFLIAGIVSYVFYYFFYHALLEIIRYEQSFPATDKHTLKKWRKIRIATRVLVIPVAIISSGVVIHALTISVRIIAAFVRMDFAAEVMKAEYVVSSIALMVGYSAILAFFFTRYDGFATHLSSASRSTEQAASEQRDS</sequence>
<gene>
    <name evidence="2" type="ORF">ACFONP_13590</name>
</gene>
<accession>A0ABV7ME90</accession>
<proteinExistence type="predicted"/>
<evidence type="ECO:0000256" key="1">
    <source>
        <dbReference type="SAM" id="Phobius"/>
    </source>
</evidence>
<keyword evidence="1" id="KW-1133">Transmembrane helix</keyword>
<feature type="transmembrane region" description="Helical" evidence="1">
    <location>
        <begin position="66"/>
        <end position="87"/>
    </location>
</feature>
<organism evidence="2 3">
    <name type="scientific">Parvularcula lutaonensis</name>
    <dbReference type="NCBI Taxonomy" id="491923"/>
    <lineage>
        <taxon>Bacteria</taxon>
        <taxon>Pseudomonadati</taxon>
        <taxon>Pseudomonadota</taxon>
        <taxon>Alphaproteobacteria</taxon>
        <taxon>Parvularculales</taxon>
        <taxon>Parvularculaceae</taxon>
        <taxon>Parvularcula</taxon>
    </lineage>
</organism>
<dbReference type="RefSeq" id="WP_189576603.1">
    <property type="nucleotide sequence ID" value="NZ_BMXU01000002.1"/>
</dbReference>
<protein>
    <submittedName>
        <fullName evidence="2">Uncharacterized protein</fullName>
    </submittedName>
</protein>
<dbReference type="Proteomes" id="UP001595607">
    <property type="component" value="Unassembled WGS sequence"/>
</dbReference>
<keyword evidence="1" id="KW-0472">Membrane</keyword>
<evidence type="ECO:0000313" key="2">
    <source>
        <dbReference type="EMBL" id="MFC3303760.1"/>
    </source>
</evidence>
<reference evidence="3" key="1">
    <citation type="journal article" date="2019" name="Int. J. Syst. Evol. Microbiol.">
        <title>The Global Catalogue of Microorganisms (GCM) 10K type strain sequencing project: providing services to taxonomists for standard genome sequencing and annotation.</title>
        <authorList>
            <consortium name="The Broad Institute Genomics Platform"/>
            <consortium name="The Broad Institute Genome Sequencing Center for Infectious Disease"/>
            <person name="Wu L."/>
            <person name="Ma J."/>
        </authorList>
    </citation>
    <scope>NUCLEOTIDE SEQUENCE [LARGE SCALE GENOMIC DNA]</scope>
    <source>
        <strain evidence="3">KCTC 22245</strain>
    </source>
</reference>
<dbReference type="EMBL" id="JBHRVA010000003">
    <property type="protein sequence ID" value="MFC3303760.1"/>
    <property type="molecule type" value="Genomic_DNA"/>
</dbReference>
<feature type="transmembrane region" description="Helical" evidence="1">
    <location>
        <begin position="6"/>
        <end position="32"/>
    </location>
</feature>
<keyword evidence="1" id="KW-0812">Transmembrane</keyword>
<keyword evidence="3" id="KW-1185">Reference proteome</keyword>
<name>A0ABV7ME90_9PROT</name>
<comment type="caution">
    <text evidence="2">The sequence shown here is derived from an EMBL/GenBank/DDBJ whole genome shotgun (WGS) entry which is preliminary data.</text>
</comment>